<dbReference type="CDD" id="cd16841">
    <property type="entry name" value="RraA_family"/>
    <property type="match status" value="1"/>
</dbReference>
<dbReference type="InterPro" id="IPR036704">
    <property type="entry name" value="RraA/RraA-like_sf"/>
</dbReference>
<evidence type="ECO:0000256" key="1">
    <source>
        <dbReference type="ARBA" id="ARBA00001342"/>
    </source>
</evidence>
<dbReference type="FunFam" id="3.50.30.40:FF:000002">
    <property type="entry name" value="4-carboxy-4-hydroxy-2-oxoadipate aldolase/oxaloacetate decarboxylase"/>
    <property type="match status" value="1"/>
</dbReference>
<feature type="binding site" evidence="18">
    <location>
        <begin position="95"/>
        <end position="98"/>
    </location>
    <ligand>
        <name>substrate</name>
    </ligand>
</feature>
<comment type="catalytic activity">
    <reaction evidence="16">
        <text>oxaloacetate + H(+) = pyruvate + CO2</text>
        <dbReference type="Rhea" id="RHEA:15641"/>
        <dbReference type="ChEBI" id="CHEBI:15361"/>
        <dbReference type="ChEBI" id="CHEBI:15378"/>
        <dbReference type="ChEBI" id="CHEBI:16452"/>
        <dbReference type="ChEBI" id="CHEBI:16526"/>
        <dbReference type="EC" id="4.1.1.112"/>
    </reaction>
</comment>
<dbReference type="Pfam" id="PF03737">
    <property type="entry name" value="RraA-like"/>
    <property type="match status" value="1"/>
</dbReference>
<dbReference type="STRING" id="363870.NG54_17110"/>
<comment type="subunit">
    <text evidence="5">Homotrimer.</text>
</comment>
<organism evidence="19 21">
    <name type="scientific">Heyndrickxia ginsengihumi</name>
    <dbReference type="NCBI Taxonomy" id="363870"/>
    <lineage>
        <taxon>Bacteria</taxon>
        <taxon>Bacillati</taxon>
        <taxon>Bacillota</taxon>
        <taxon>Bacilli</taxon>
        <taxon>Bacillales</taxon>
        <taxon>Bacillaceae</taxon>
        <taxon>Heyndrickxia</taxon>
    </lineage>
</organism>
<comment type="cofactor">
    <cofactor evidence="2 18">
        <name>Mg(2+)</name>
        <dbReference type="ChEBI" id="CHEBI:18420"/>
    </cofactor>
</comment>
<comment type="caution">
    <text evidence="19">The sequence shown here is derived from an EMBL/GenBank/DDBJ whole genome shotgun (WGS) entry which is preliminary data.</text>
</comment>
<gene>
    <name evidence="20" type="ORF">G4D61_12730</name>
    <name evidence="19" type="ORF">NG54_17110</name>
</gene>
<evidence type="ECO:0000256" key="12">
    <source>
        <dbReference type="ARBA" id="ARBA00023239"/>
    </source>
</evidence>
<keyword evidence="22" id="KW-1185">Reference proteome</keyword>
<evidence type="ECO:0000256" key="16">
    <source>
        <dbReference type="ARBA" id="ARBA00047973"/>
    </source>
</evidence>
<comment type="catalytic activity">
    <reaction evidence="1">
        <text>4-hydroxy-4-methyl-2-oxoglutarate = 2 pyruvate</text>
        <dbReference type="Rhea" id="RHEA:22748"/>
        <dbReference type="ChEBI" id="CHEBI:15361"/>
        <dbReference type="ChEBI" id="CHEBI:58276"/>
        <dbReference type="EC" id="4.1.3.17"/>
    </reaction>
</comment>
<comment type="similarity">
    <text evidence="17">Belongs to the LigK/PcmE family.</text>
</comment>
<reference evidence="19 21" key="1">
    <citation type="submission" date="2014-10" db="EMBL/GenBank/DDBJ databases">
        <title>Draft genome of phytase producing Bacillus ginsengihumi strain M2.11.</title>
        <authorList>
            <person name="Toymentseva A."/>
            <person name="Boulygina E.A."/>
            <person name="Kazakov S.V."/>
            <person name="Kayumov I."/>
            <person name="Suleimanova A.D."/>
            <person name="Mardanova A.M."/>
            <person name="Maria S.N."/>
            <person name="Sergey M.Y."/>
            <person name="Sharipova M.R."/>
        </authorList>
    </citation>
    <scope>NUCLEOTIDE SEQUENCE [LARGE SCALE GENOMIC DNA]</scope>
    <source>
        <strain evidence="19 21">M2.11</strain>
    </source>
</reference>
<evidence type="ECO:0000256" key="2">
    <source>
        <dbReference type="ARBA" id="ARBA00001946"/>
    </source>
</evidence>
<dbReference type="RefSeq" id="WP_035356121.1">
    <property type="nucleotide sequence ID" value="NZ_JAAIWK010000021.1"/>
</dbReference>
<protein>
    <recommendedName>
        <fullName evidence="9">Putative 4-hydroxy-4-methyl-2-oxoglutarate aldolase</fullName>
        <ecNumber evidence="8">4.1.1.112</ecNumber>
        <ecNumber evidence="7">4.1.3.17</ecNumber>
    </recommendedName>
    <alternativeName>
        <fullName evidence="15">Oxaloacetate decarboxylase</fullName>
    </alternativeName>
    <alternativeName>
        <fullName evidence="14">RraA-like protein</fullName>
    </alternativeName>
</protein>
<dbReference type="OrthoDB" id="9784786at2"/>
<evidence type="ECO:0000256" key="8">
    <source>
        <dbReference type="ARBA" id="ARBA00012947"/>
    </source>
</evidence>
<dbReference type="Proteomes" id="UP000476934">
    <property type="component" value="Unassembled WGS sequence"/>
</dbReference>
<keyword evidence="11 18" id="KW-0460">Magnesium</keyword>
<dbReference type="EC" id="4.1.1.112" evidence="8"/>
<comment type="function">
    <text evidence="13">Catalyzes the aldol cleavage of 4-hydroxy-4-methyl-2-oxoglutarate (HMG) into 2 molecules of pyruvate. Also contains a secondary oxaloacetate (OAA) decarboxylase activity due to the common pyruvate enolate transition state formed following C-C bond cleavage in the retro-aldol and decarboxylation reactions.</text>
</comment>
<evidence type="ECO:0000256" key="9">
    <source>
        <dbReference type="ARBA" id="ARBA00016549"/>
    </source>
</evidence>
<feature type="binding site" evidence="18">
    <location>
        <position position="118"/>
    </location>
    <ligand>
        <name>Mg(2+)</name>
        <dbReference type="ChEBI" id="CHEBI:18420"/>
    </ligand>
</feature>
<reference evidence="20" key="2">
    <citation type="submission" date="2020-02" db="EMBL/GenBank/DDBJ databases">
        <authorList>
            <person name="Feng H."/>
        </authorList>
    </citation>
    <scope>NUCLEOTIDE SEQUENCE [LARGE SCALE GENOMIC DNA]</scope>
    <source>
        <strain evidence="20">Gsoil 114</strain>
    </source>
</reference>
<dbReference type="PANTHER" id="PTHR33254">
    <property type="entry name" value="4-HYDROXY-4-METHYL-2-OXOGLUTARATE ALDOLASE 3-RELATED"/>
    <property type="match status" value="1"/>
</dbReference>
<evidence type="ECO:0000256" key="18">
    <source>
        <dbReference type="PIRSR" id="PIRSR605493-1"/>
    </source>
</evidence>
<dbReference type="EMBL" id="JRUN01000086">
    <property type="protein sequence ID" value="KHD84190.1"/>
    <property type="molecule type" value="Genomic_DNA"/>
</dbReference>
<sequence length="234" mass="25583">MEKYIVKNIKRPELKILDEYMDLSVSTIYEAQGKSGIMDPQLQPIISNTKICGPAVTAVCYAGDNLMIHAAIEVCKPGDILVITTVGECIAGMIGELIVTALQKRGVQGVIIDSAIRDVAEIREMGFPIWTRAIHSQGTTKTKGGWVNAPTVCGGVNVCPGDLVMADDDGVVVVQKGDIHASLELSKKRILKETTTKEKILRGELSLDFYNLRPTLANEQVVYYENEDELEKSC</sequence>
<evidence type="ECO:0000256" key="17">
    <source>
        <dbReference type="ARBA" id="ARBA00061585"/>
    </source>
</evidence>
<evidence type="ECO:0000313" key="22">
    <source>
        <dbReference type="Proteomes" id="UP000476934"/>
    </source>
</evidence>
<keyword evidence="10 18" id="KW-0479">Metal-binding</keyword>
<dbReference type="GO" id="GO:0019336">
    <property type="term" value="P:phenol-containing compound catabolic process"/>
    <property type="evidence" value="ECO:0007669"/>
    <property type="project" value="UniProtKB-ARBA"/>
</dbReference>
<dbReference type="GO" id="GO:0047443">
    <property type="term" value="F:4-hydroxy-4-methyl-2-oxoglutarate aldolase activity"/>
    <property type="evidence" value="ECO:0007669"/>
    <property type="project" value="UniProtKB-EC"/>
</dbReference>
<evidence type="ECO:0000256" key="15">
    <source>
        <dbReference type="ARBA" id="ARBA00032305"/>
    </source>
</evidence>
<dbReference type="GO" id="GO:0046872">
    <property type="term" value="F:metal ion binding"/>
    <property type="evidence" value="ECO:0007669"/>
    <property type="project" value="UniProtKB-KW"/>
</dbReference>
<dbReference type="GO" id="GO:0046395">
    <property type="term" value="P:carboxylic acid catabolic process"/>
    <property type="evidence" value="ECO:0007669"/>
    <property type="project" value="UniProtKB-ARBA"/>
</dbReference>
<dbReference type="InterPro" id="IPR005493">
    <property type="entry name" value="RraA/RraA-like"/>
</dbReference>
<dbReference type="EC" id="4.1.3.17" evidence="7"/>
<evidence type="ECO:0000256" key="14">
    <source>
        <dbReference type="ARBA" id="ARBA00030169"/>
    </source>
</evidence>
<evidence type="ECO:0000256" key="13">
    <source>
        <dbReference type="ARBA" id="ARBA00025046"/>
    </source>
</evidence>
<dbReference type="GO" id="GO:0008948">
    <property type="term" value="F:oxaloacetate decarboxylase activity"/>
    <property type="evidence" value="ECO:0007669"/>
    <property type="project" value="UniProtKB-EC"/>
</dbReference>
<evidence type="ECO:0000256" key="4">
    <source>
        <dbReference type="ARBA" id="ARBA00008621"/>
    </source>
</evidence>
<evidence type="ECO:0000256" key="7">
    <source>
        <dbReference type="ARBA" id="ARBA00012213"/>
    </source>
</evidence>
<comment type="cofactor">
    <cofactor evidence="3">
        <name>a divalent metal cation</name>
        <dbReference type="ChEBI" id="CHEBI:60240"/>
    </cofactor>
</comment>
<dbReference type="GO" id="GO:0032787">
    <property type="term" value="P:monocarboxylic acid metabolic process"/>
    <property type="evidence" value="ECO:0007669"/>
    <property type="project" value="UniProtKB-ARBA"/>
</dbReference>
<dbReference type="EMBL" id="JAAIWK010000021">
    <property type="protein sequence ID" value="NEY20818.1"/>
    <property type="molecule type" value="Genomic_DNA"/>
</dbReference>
<dbReference type="PANTHER" id="PTHR33254:SF16">
    <property type="entry name" value="BLR3842 PROTEIN"/>
    <property type="match status" value="1"/>
</dbReference>
<evidence type="ECO:0000313" key="19">
    <source>
        <dbReference type="EMBL" id="KHD84190.1"/>
    </source>
</evidence>
<evidence type="ECO:0000313" key="20">
    <source>
        <dbReference type="EMBL" id="NEY20818.1"/>
    </source>
</evidence>
<name>A0A0A6V806_9BACI</name>
<comment type="subunit">
    <text evidence="6">Homohexamer.</text>
</comment>
<evidence type="ECO:0000256" key="3">
    <source>
        <dbReference type="ARBA" id="ARBA00001968"/>
    </source>
</evidence>
<feature type="binding site" evidence="18">
    <location>
        <position position="117"/>
    </location>
    <ligand>
        <name>substrate</name>
    </ligand>
</feature>
<dbReference type="AlphaFoldDB" id="A0A0A6V806"/>
<evidence type="ECO:0000313" key="21">
    <source>
        <dbReference type="Proteomes" id="UP000030588"/>
    </source>
</evidence>
<comment type="similarity">
    <text evidence="4">Belongs to the class II aldolase/RraA-like family.</text>
</comment>
<dbReference type="NCBIfam" id="NF006731">
    <property type="entry name" value="PRK09262.1"/>
    <property type="match status" value="1"/>
</dbReference>
<accession>A0A0A6V806</accession>
<evidence type="ECO:0000256" key="11">
    <source>
        <dbReference type="ARBA" id="ARBA00022842"/>
    </source>
</evidence>
<evidence type="ECO:0000256" key="10">
    <source>
        <dbReference type="ARBA" id="ARBA00022723"/>
    </source>
</evidence>
<proteinExistence type="inferred from homology"/>
<dbReference type="Proteomes" id="UP000030588">
    <property type="component" value="Unassembled WGS sequence"/>
</dbReference>
<dbReference type="Gene3D" id="3.50.30.40">
    <property type="entry name" value="Ribonuclease E inhibitor RraA/RraA-like"/>
    <property type="match status" value="1"/>
</dbReference>
<evidence type="ECO:0000256" key="6">
    <source>
        <dbReference type="ARBA" id="ARBA00011643"/>
    </source>
</evidence>
<dbReference type="SUPFAM" id="SSF89562">
    <property type="entry name" value="RraA-like"/>
    <property type="match status" value="1"/>
</dbReference>
<reference evidence="20 22" key="3">
    <citation type="submission" date="2020-03" db="EMBL/GenBank/DDBJ databases">
        <title>Bacillus aquiflavi sp. nov., isolated from yellow water of strong flavor Chinese baijiu in Yibin region of China.</title>
        <authorList>
            <person name="Xie J."/>
        </authorList>
    </citation>
    <scope>NUCLEOTIDE SEQUENCE [LARGE SCALE GENOMIC DNA]</scope>
    <source>
        <strain evidence="20 22">Gsoil 114</strain>
    </source>
</reference>
<evidence type="ECO:0000256" key="5">
    <source>
        <dbReference type="ARBA" id="ARBA00011233"/>
    </source>
</evidence>
<keyword evidence="12" id="KW-0456">Lyase</keyword>